<comment type="caution">
    <text evidence="1">The sequence shown here is derived from an EMBL/GenBank/DDBJ whole genome shotgun (WGS) entry which is preliminary data.</text>
</comment>
<sequence length="285" mass="31881">MRHSFIISLCLAGTVALSACQKSGEQQVEEALVDLNVIDESNLNDVMLNAADPNEAVAHFVRTSSAHPDRIDLKRGLAQSLTRAGKHDDALTAWEATVEHPEAISEDQVYLAQAQIRTNHWDEAEETLNQVPPTHETYLRYRLEAMVADSNQDWDRADTFYETAAGLTTSPGAVYNNWGYSQLTRGNPRDAERLFQRALTFDRNLFTTKNNLVLARASQRNYELPVVPMTQTERAMLLHTIALSAIKQGDLSIGRAMLEEAIQTHPQHFEAAVRSLRALDNNVTN</sequence>
<protein>
    <submittedName>
        <fullName evidence="1">Tetratricopeptide repeat protein</fullName>
    </submittedName>
</protein>
<evidence type="ECO:0000313" key="1">
    <source>
        <dbReference type="EMBL" id="MBI1492608.1"/>
    </source>
</evidence>
<dbReference type="Pfam" id="PF13432">
    <property type="entry name" value="TPR_16"/>
    <property type="match status" value="1"/>
</dbReference>
<dbReference type="InterPro" id="IPR011990">
    <property type="entry name" value="TPR-like_helical_dom_sf"/>
</dbReference>
<dbReference type="PROSITE" id="PS51257">
    <property type="entry name" value="PROKAR_LIPOPROTEIN"/>
    <property type="match status" value="1"/>
</dbReference>
<dbReference type="AlphaFoldDB" id="A0A8J7IHZ1"/>
<dbReference type="Gene3D" id="1.25.40.10">
    <property type="entry name" value="Tetratricopeptide repeat domain"/>
    <property type="match status" value="1"/>
</dbReference>
<organism evidence="1 2">
    <name type="scientific">Halocynthiibacter styelae</name>
    <dbReference type="NCBI Taxonomy" id="2761955"/>
    <lineage>
        <taxon>Bacteria</taxon>
        <taxon>Pseudomonadati</taxon>
        <taxon>Pseudomonadota</taxon>
        <taxon>Alphaproteobacteria</taxon>
        <taxon>Rhodobacterales</taxon>
        <taxon>Paracoccaceae</taxon>
        <taxon>Halocynthiibacter</taxon>
    </lineage>
</organism>
<evidence type="ECO:0000313" key="2">
    <source>
        <dbReference type="Proteomes" id="UP000640583"/>
    </source>
</evidence>
<dbReference type="InterPro" id="IPR019734">
    <property type="entry name" value="TPR_rpt"/>
</dbReference>
<dbReference type="RefSeq" id="WP_228847526.1">
    <property type="nucleotide sequence ID" value="NZ_JADCKQ010000002.1"/>
</dbReference>
<dbReference type="SUPFAM" id="SSF48452">
    <property type="entry name" value="TPR-like"/>
    <property type="match status" value="1"/>
</dbReference>
<accession>A0A8J7IHZ1</accession>
<dbReference type="SMART" id="SM00028">
    <property type="entry name" value="TPR"/>
    <property type="match status" value="3"/>
</dbReference>
<reference evidence="1" key="1">
    <citation type="submission" date="2020-10" db="EMBL/GenBank/DDBJ databases">
        <title>Paenihalocynthiibacter styelae gen. nov., sp. nov., isolated from stalked sea squirt Styela clava.</title>
        <authorList>
            <person name="Kim Y.-O."/>
            <person name="Yoon J.-H."/>
        </authorList>
    </citation>
    <scope>NUCLEOTIDE SEQUENCE</scope>
    <source>
        <strain evidence="1">MYP1-1</strain>
    </source>
</reference>
<name>A0A8J7IHZ1_9RHOB</name>
<dbReference type="Proteomes" id="UP000640583">
    <property type="component" value="Unassembled WGS sequence"/>
</dbReference>
<proteinExistence type="predicted"/>
<dbReference type="EMBL" id="JADCKQ010000002">
    <property type="protein sequence ID" value="MBI1492608.1"/>
    <property type="molecule type" value="Genomic_DNA"/>
</dbReference>
<gene>
    <name evidence="1" type="ORF">H1D41_03050</name>
</gene>
<keyword evidence="2" id="KW-1185">Reference proteome</keyword>